<dbReference type="AlphaFoldDB" id="A0A9W9FIT1"/>
<dbReference type="EMBL" id="JAPQKH010000004">
    <property type="protein sequence ID" value="KAJ5100879.1"/>
    <property type="molecule type" value="Genomic_DNA"/>
</dbReference>
<dbReference type="Gene3D" id="3.90.1200.10">
    <property type="match status" value="1"/>
</dbReference>
<evidence type="ECO:0000313" key="2">
    <source>
        <dbReference type="EMBL" id="KAJ5100879.1"/>
    </source>
</evidence>
<comment type="caution">
    <text evidence="2">The sequence shown here is derived from an EMBL/GenBank/DDBJ whole genome shotgun (WGS) entry which is preliminary data.</text>
</comment>
<dbReference type="Pfam" id="PF01636">
    <property type="entry name" value="APH"/>
    <property type="match status" value="1"/>
</dbReference>
<dbReference type="InterPro" id="IPR002575">
    <property type="entry name" value="Aminoglycoside_PTrfase"/>
</dbReference>
<dbReference type="Proteomes" id="UP001149165">
    <property type="component" value="Unassembled WGS sequence"/>
</dbReference>
<feature type="domain" description="Aminoglycoside phosphotransferase" evidence="1">
    <location>
        <begin position="180"/>
        <end position="243"/>
    </location>
</feature>
<dbReference type="SUPFAM" id="SSF56112">
    <property type="entry name" value="Protein kinase-like (PK-like)"/>
    <property type="match status" value="1"/>
</dbReference>
<accession>A0A9W9FIT1</accession>
<proteinExistence type="predicted"/>
<reference evidence="2" key="2">
    <citation type="journal article" date="2023" name="IMA Fungus">
        <title>Comparative genomic study of the Penicillium genus elucidates a diverse pangenome and 15 lateral gene transfer events.</title>
        <authorList>
            <person name="Petersen C."/>
            <person name="Sorensen T."/>
            <person name="Nielsen M.R."/>
            <person name="Sondergaard T.E."/>
            <person name="Sorensen J.L."/>
            <person name="Fitzpatrick D.A."/>
            <person name="Frisvad J.C."/>
            <person name="Nielsen K.L."/>
        </authorList>
    </citation>
    <scope>NUCLEOTIDE SEQUENCE</scope>
    <source>
        <strain evidence="2">IBT 30069</strain>
    </source>
</reference>
<evidence type="ECO:0000313" key="3">
    <source>
        <dbReference type="Proteomes" id="UP001149165"/>
    </source>
</evidence>
<evidence type="ECO:0000259" key="1">
    <source>
        <dbReference type="Pfam" id="PF01636"/>
    </source>
</evidence>
<protein>
    <recommendedName>
        <fullName evidence="1">Aminoglycoside phosphotransferase domain-containing protein</fullName>
    </recommendedName>
</protein>
<keyword evidence="3" id="KW-1185">Reference proteome</keyword>
<sequence length="331" mass="36568">MDITIYMVDEASIRALSEYQIAKFFEKAKPITQANCHEAAIHISGEPIVPTPAQGMTSYTVIAGVVARKVIQFCAPSAALDMKVMALARDTYVNFVPFCEQRGILGHLFIYEMDLVAGVSLSIAQRNICGINNSKLLERTVQDLATFFAMSWTRSSSVTPRTSTATTRTGLSQQLLTLAKALPERFHAKLNEVHDQLPLIFAPDYPQVLNHADLWDMNIHVNPNTGAITGIVDWRDATIGPFGLSFWGLETLLGTLGSDGWYFHARHLDLRRIFWTTLYDTAGITTESQKAAIDVGRIVGIFQAYGFKKGAPVDAEDLGLLILEKVLAFDN</sequence>
<dbReference type="OrthoDB" id="5598852at2759"/>
<reference evidence="2" key="1">
    <citation type="submission" date="2022-11" db="EMBL/GenBank/DDBJ databases">
        <authorList>
            <person name="Petersen C."/>
        </authorList>
    </citation>
    <scope>NUCLEOTIDE SEQUENCE</scope>
    <source>
        <strain evidence="2">IBT 30069</strain>
    </source>
</reference>
<organism evidence="2 3">
    <name type="scientific">Penicillium angulare</name>
    <dbReference type="NCBI Taxonomy" id="116970"/>
    <lineage>
        <taxon>Eukaryota</taxon>
        <taxon>Fungi</taxon>
        <taxon>Dikarya</taxon>
        <taxon>Ascomycota</taxon>
        <taxon>Pezizomycotina</taxon>
        <taxon>Eurotiomycetes</taxon>
        <taxon>Eurotiomycetidae</taxon>
        <taxon>Eurotiales</taxon>
        <taxon>Aspergillaceae</taxon>
        <taxon>Penicillium</taxon>
    </lineage>
</organism>
<name>A0A9W9FIT1_9EURO</name>
<dbReference type="InterPro" id="IPR011009">
    <property type="entry name" value="Kinase-like_dom_sf"/>
</dbReference>
<gene>
    <name evidence="2" type="ORF">N7456_006931</name>
</gene>